<evidence type="ECO:0000313" key="3">
    <source>
        <dbReference type="Proteomes" id="UP000284120"/>
    </source>
</evidence>
<sequence length="358" mass="38076">MLHLLIFLKKYLYLTLQPAKAYMNRLTSIATALALTASICACSKSNSGDYHPKQEIVPVDSTALTVLPADWKKAVHLMKDFPTGIQVYLNKKAINSKTTLLYAVVFDPKLIELKPIVSATNKKVSDFYQEEIGKKFACINGGFFGTNTSYSLSIFNGVVSAINIKSLTRPYNSVNATYYPTRAAFGLTANNTAEVVWVYHVGAGNGTVYSYPTPSPNLLNTAPQSVPNANFPAGGSIWNVNSAIGGSPMLIKNGNINITDEEELIVIDNNSSRARSAIGYTANNKVILLAAEGNNTSGAAGLTLAEVAQAMKEMGCVGAVNLDGGGSTALYVNGVHTVKPSDAAGERPVVTALILKSK</sequence>
<gene>
    <name evidence="2" type="ORF">DPV69_11455</name>
</gene>
<keyword evidence="2" id="KW-0326">Glycosidase</keyword>
<feature type="domain" description="Phosphodiester glycosidase" evidence="1">
    <location>
        <begin position="181"/>
        <end position="355"/>
    </location>
</feature>
<organism evidence="2 3">
    <name type="scientific">Pedobacter chitinilyticus</name>
    <dbReference type="NCBI Taxonomy" id="2233776"/>
    <lineage>
        <taxon>Bacteria</taxon>
        <taxon>Pseudomonadati</taxon>
        <taxon>Bacteroidota</taxon>
        <taxon>Sphingobacteriia</taxon>
        <taxon>Sphingobacteriales</taxon>
        <taxon>Sphingobacteriaceae</taxon>
        <taxon>Pedobacter</taxon>
    </lineage>
</organism>
<evidence type="ECO:0000259" key="1">
    <source>
        <dbReference type="Pfam" id="PF09992"/>
    </source>
</evidence>
<proteinExistence type="predicted"/>
<name>A0A443YUQ9_9SPHI</name>
<dbReference type="AlphaFoldDB" id="A0A443YUQ9"/>
<dbReference type="Proteomes" id="UP000284120">
    <property type="component" value="Unassembled WGS sequence"/>
</dbReference>
<keyword evidence="3" id="KW-1185">Reference proteome</keyword>
<dbReference type="OrthoDB" id="9809781at2"/>
<keyword evidence="2" id="KW-0378">Hydrolase</keyword>
<dbReference type="InterPro" id="IPR018711">
    <property type="entry name" value="NAGPA"/>
</dbReference>
<dbReference type="GO" id="GO:0016798">
    <property type="term" value="F:hydrolase activity, acting on glycosyl bonds"/>
    <property type="evidence" value="ECO:0007669"/>
    <property type="project" value="UniProtKB-KW"/>
</dbReference>
<dbReference type="PANTHER" id="PTHR40446">
    <property type="entry name" value="N-ACETYLGLUCOSAMINE-1-PHOSPHODIESTER ALPHA-N-ACETYLGLUCOSAMINIDASE"/>
    <property type="match status" value="1"/>
</dbReference>
<dbReference type="RefSeq" id="WP_113647501.1">
    <property type="nucleotide sequence ID" value="NZ_QMHN01000003.1"/>
</dbReference>
<protein>
    <submittedName>
        <fullName evidence="2">Phosphodiester glycosidase family protein</fullName>
    </submittedName>
</protein>
<evidence type="ECO:0000313" key="2">
    <source>
        <dbReference type="EMBL" id="RWU07593.1"/>
    </source>
</evidence>
<accession>A0A443YUQ9</accession>
<reference evidence="2 3" key="1">
    <citation type="submission" date="2018-06" db="EMBL/GenBank/DDBJ databases">
        <title>Pedobacter endophyticus sp. nov., an endophytic bacterium isolated from a leaf of Triticum aestivum.</title>
        <authorList>
            <person name="Zhang L."/>
        </authorList>
    </citation>
    <scope>NUCLEOTIDE SEQUENCE [LARGE SCALE GENOMIC DNA]</scope>
    <source>
        <strain evidence="2 3">CM134L-2</strain>
    </source>
</reference>
<dbReference type="PANTHER" id="PTHR40446:SF2">
    <property type="entry name" value="N-ACETYLGLUCOSAMINE-1-PHOSPHODIESTER ALPHA-N-ACETYLGLUCOSAMINIDASE"/>
    <property type="match status" value="1"/>
</dbReference>
<dbReference type="Pfam" id="PF09992">
    <property type="entry name" value="NAGPA"/>
    <property type="match status" value="1"/>
</dbReference>
<comment type="caution">
    <text evidence="2">The sequence shown here is derived from an EMBL/GenBank/DDBJ whole genome shotgun (WGS) entry which is preliminary data.</text>
</comment>
<dbReference type="EMBL" id="SAYW01000003">
    <property type="protein sequence ID" value="RWU07593.1"/>
    <property type="molecule type" value="Genomic_DNA"/>
</dbReference>